<feature type="signal peptide" evidence="3">
    <location>
        <begin position="1"/>
        <end position="26"/>
    </location>
</feature>
<sequence length="602" mass="64987">MMKSVASLLSAIALLPSLNGPIRVVAEPIPFAARAATAPSVDLGYSVYEGTLDANSGVNSFKGIRYAAPPLGDLRWAAPTAPATNRTSPIAATSYPPRCPQTGASSETPREYGFISGPGDEDCLFLNVFAPAKAKNLPVFVWIHGGGYALFSTTGLDPTEFLGTNNNNFIAVTIQYRLGAFGFLAGDDIKSDGALNAGLLDMNFALKWVQKYISKFGGDAARVTIAGESAGAAAVMYQAMAYGGKQKENLFNNLIVASPWVPNQYNYNDETPVNAYDDFAEAAGCAEADDTLKCLRAAESSVLQNASAKVSEAGPFGTFAFLPVTDGTFVQSRPTQQLIPKFVKGKRILSGNNANEGVPLSPPTSNTLQAFRDYIDITFPHFSSSDKKQLENEYSYDGDDRDTNPSNPLFETTGTTFPTAVNQSSFATGQQQRLFNVFAEYAFDCPSYWLANAFPQAWKYQFSASPAFHGFDLNALWSSGQTTPGRDFIHAFQKIWGNFIIYDSPVITVADAKGSKQNATVPVGSSNYINWPQWVEYKPTLLSLNTTGGVATLAAPAANLKFYQYTDPGVTNSFKIADGGQWEGGRGNRCTWWRNNAAKVPY</sequence>
<protein>
    <recommendedName>
        <fullName evidence="3">Carboxylic ester hydrolase</fullName>
        <ecNumber evidence="3">3.1.1.-</ecNumber>
    </recommendedName>
</protein>
<dbReference type="InterPro" id="IPR029058">
    <property type="entry name" value="AB_hydrolase_fold"/>
</dbReference>
<dbReference type="Proteomes" id="UP000700596">
    <property type="component" value="Unassembled WGS sequence"/>
</dbReference>
<feature type="region of interest" description="Disordered" evidence="4">
    <location>
        <begin position="87"/>
        <end position="109"/>
    </location>
</feature>
<keyword evidence="7" id="KW-1185">Reference proteome</keyword>
<dbReference type="Pfam" id="PF00135">
    <property type="entry name" value="COesterase"/>
    <property type="match status" value="1"/>
</dbReference>
<keyword evidence="2 3" id="KW-0378">Hydrolase</keyword>
<dbReference type="PANTHER" id="PTHR11559">
    <property type="entry name" value="CARBOXYLESTERASE"/>
    <property type="match status" value="1"/>
</dbReference>
<dbReference type="EC" id="3.1.1.-" evidence="3"/>
<feature type="domain" description="Carboxylesterase type B" evidence="5">
    <location>
        <begin position="55"/>
        <end position="548"/>
    </location>
</feature>
<dbReference type="SUPFAM" id="SSF53474">
    <property type="entry name" value="alpha/beta-Hydrolases"/>
    <property type="match status" value="1"/>
</dbReference>
<dbReference type="EMBL" id="JAGMWT010000013">
    <property type="protein sequence ID" value="KAH7117727.1"/>
    <property type="molecule type" value="Genomic_DNA"/>
</dbReference>
<dbReference type="InterPro" id="IPR019826">
    <property type="entry name" value="Carboxylesterase_B_AS"/>
</dbReference>
<dbReference type="OrthoDB" id="408631at2759"/>
<dbReference type="InterPro" id="IPR002018">
    <property type="entry name" value="CarbesteraseB"/>
</dbReference>
<reference evidence="6" key="1">
    <citation type="journal article" date="2021" name="Nat. Commun.">
        <title>Genetic determinants of endophytism in the Arabidopsis root mycobiome.</title>
        <authorList>
            <person name="Mesny F."/>
            <person name="Miyauchi S."/>
            <person name="Thiergart T."/>
            <person name="Pickel B."/>
            <person name="Atanasova L."/>
            <person name="Karlsson M."/>
            <person name="Huettel B."/>
            <person name="Barry K.W."/>
            <person name="Haridas S."/>
            <person name="Chen C."/>
            <person name="Bauer D."/>
            <person name="Andreopoulos W."/>
            <person name="Pangilinan J."/>
            <person name="LaButti K."/>
            <person name="Riley R."/>
            <person name="Lipzen A."/>
            <person name="Clum A."/>
            <person name="Drula E."/>
            <person name="Henrissat B."/>
            <person name="Kohler A."/>
            <person name="Grigoriev I.V."/>
            <person name="Martin F.M."/>
            <person name="Hacquard S."/>
        </authorList>
    </citation>
    <scope>NUCLEOTIDE SEQUENCE</scope>
    <source>
        <strain evidence="6">MPI-CAGE-CH-0243</strain>
    </source>
</reference>
<dbReference type="FunFam" id="3.40.50.1820:FF:000266">
    <property type="entry name" value="Carboxylic ester hydrolase"/>
    <property type="match status" value="1"/>
</dbReference>
<comment type="caution">
    <text evidence="6">The sequence shown here is derived from an EMBL/GenBank/DDBJ whole genome shotgun (WGS) entry which is preliminary data.</text>
</comment>
<accession>A0A9P9DEW7</accession>
<dbReference type="Gene3D" id="3.40.50.1820">
    <property type="entry name" value="alpha/beta hydrolase"/>
    <property type="match status" value="1"/>
</dbReference>
<evidence type="ECO:0000256" key="4">
    <source>
        <dbReference type="SAM" id="MobiDB-lite"/>
    </source>
</evidence>
<feature type="region of interest" description="Disordered" evidence="4">
    <location>
        <begin position="389"/>
        <end position="414"/>
    </location>
</feature>
<dbReference type="PROSITE" id="PS00122">
    <property type="entry name" value="CARBOXYLESTERASE_B_1"/>
    <property type="match status" value="1"/>
</dbReference>
<evidence type="ECO:0000256" key="1">
    <source>
        <dbReference type="ARBA" id="ARBA00005964"/>
    </source>
</evidence>
<proteinExistence type="inferred from homology"/>
<feature type="chain" id="PRO_5040532235" description="Carboxylic ester hydrolase" evidence="3">
    <location>
        <begin position="27"/>
        <end position="602"/>
    </location>
</feature>
<evidence type="ECO:0000259" key="5">
    <source>
        <dbReference type="Pfam" id="PF00135"/>
    </source>
</evidence>
<dbReference type="PROSITE" id="PS00941">
    <property type="entry name" value="CARBOXYLESTERASE_B_2"/>
    <property type="match status" value="1"/>
</dbReference>
<evidence type="ECO:0000256" key="3">
    <source>
        <dbReference type="RuleBase" id="RU361235"/>
    </source>
</evidence>
<keyword evidence="3" id="KW-0732">Signal</keyword>
<evidence type="ECO:0000256" key="2">
    <source>
        <dbReference type="ARBA" id="ARBA00022801"/>
    </source>
</evidence>
<evidence type="ECO:0000313" key="7">
    <source>
        <dbReference type="Proteomes" id="UP000700596"/>
    </source>
</evidence>
<dbReference type="InterPro" id="IPR019819">
    <property type="entry name" value="Carboxylesterase_B_CS"/>
</dbReference>
<dbReference type="InterPro" id="IPR050309">
    <property type="entry name" value="Type-B_Carboxylest/Lipase"/>
</dbReference>
<evidence type="ECO:0000313" key="6">
    <source>
        <dbReference type="EMBL" id="KAH7117727.1"/>
    </source>
</evidence>
<gene>
    <name evidence="6" type="ORF">B0J11DRAFT_90211</name>
</gene>
<feature type="compositionally biased region" description="Polar residues" evidence="4">
    <location>
        <begin position="404"/>
        <end position="414"/>
    </location>
</feature>
<dbReference type="AlphaFoldDB" id="A0A9P9DEW7"/>
<name>A0A9P9DEW7_9PLEO</name>
<organism evidence="6 7">
    <name type="scientific">Dendryphion nanum</name>
    <dbReference type="NCBI Taxonomy" id="256645"/>
    <lineage>
        <taxon>Eukaryota</taxon>
        <taxon>Fungi</taxon>
        <taxon>Dikarya</taxon>
        <taxon>Ascomycota</taxon>
        <taxon>Pezizomycotina</taxon>
        <taxon>Dothideomycetes</taxon>
        <taxon>Pleosporomycetidae</taxon>
        <taxon>Pleosporales</taxon>
        <taxon>Torulaceae</taxon>
        <taxon>Dendryphion</taxon>
    </lineage>
</organism>
<comment type="similarity">
    <text evidence="1 3">Belongs to the type-B carboxylesterase/lipase family.</text>
</comment>
<dbReference type="GO" id="GO:0016787">
    <property type="term" value="F:hydrolase activity"/>
    <property type="evidence" value="ECO:0007669"/>
    <property type="project" value="UniProtKB-KW"/>
</dbReference>